<reference evidence="3" key="1">
    <citation type="journal article" date="2019" name="Int. J. Syst. Evol. Microbiol.">
        <title>The Global Catalogue of Microorganisms (GCM) 10K type strain sequencing project: providing services to taxonomists for standard genome sequencing and annotation.</title>
        <authorList>
            <consortium name="The Broad Institute Genomics Platform"/>
            <consortium name="The Broad Institute Genome Sequencing Center for Infectious Disease"/>
            <person name="Wu L."/>
            <person name="Ma J."/>
        </authorList>
    </citation>
    <scope>NUCLEOTIDE SEQUENCE [LARGE SCALE GENOMIC DNA]</scope>
    <source>
        <strain evidence="3">JCM 18423</strain>
    </source>
</reference>
<evidence type="ECO:0008006" key="4">
    <source>
        <dbReference type="Google" id="ProtNLM"/>
    </source>
</evidence>
<dbReference type="EMBL" id="BAABKD010000006">
    <property type="protein sequence ID" value="GAA5087167.1"/>
    <property type="molecule type" value="Genomic_DNA"/>
</dbReference>
<comment type="caution">
    <text evidence="2">The sequence shown here is derived from an EMBL/GenBank/DDBJ whole genome shotgun (WGS) entry which is preliminary data.</text>
</comment>
<gene>
    <name evidence="2" type="ORF">GCM10023337_07340</name>
</gene>
<sequence>MHKAYIAIILLVATWLAPFAQAQTIDHVDAVFTVKYNNKLTDGENHLKIHRHQNHYEVTFSMDHWMSMATQTARFVMQDCQVQPQHYASSTKRPLKAEITQRLDFDWQAQTAHYQDNDTQKDFALHTTLYDPLSFFFEARCDLMAGKTQFSYPVIHKGKQKTHTYRVVGQEKVDTGQGTVNALIVERQRSSKNRKTRLYVAPELDYLLVKIEHQESRLATINASLKKMEYQVQ</sequence>
<accession>A0ABP9M0M2</accession>
<feature type="signal peptide" evidence="1">
    <location>
        <begin position="1"/>
        <end position="22"/>
    </location>
</feature>
<organism evidence="2 3">
    <name type="scientific">Paenalcaligenes hermetiae</name>
    <dbReference type="NCBI Taxonomy" id="1157987"/>
    <lineage>
        <taxon>Bacteria</taxon>
        <taxon>Pseudomonadati</taxon>
        <taxon>Pseudomonadota</taxon>
        <taxon>Betaproteobacteria</taxon>
        <taxon>Burkholderiales</taxon>
        <taxon>Alcaligenaceae</taxon>
        <taxon>Paenalcaligenes</taxon>
    </lineage>
</organism>
<keyword evidence="1" id="KW-0732">Signal</keyword>
<protein>
    <recommendedName>
        <fullName evidence="4">DUF3108 domain-containing protein</fullName>
    </recommendedName>
</protein>
<dbReference type="Proteomes" id="UP001500227">
    <property type="component" value="Unassembled WGS sequence"/>
</dbReference>
<dbReference type="InterPro" id="IPR021457">
    <property type="entry name" value="DUF3108"/>
</dbReference>
<name>A0ABP9M0M2_9BURK</name>
<evidence type="ECO:0000313" key="2">
    <source>
        <dbReference type="EMBL" id="GAA5087167.1"/>
    </source>
</evidence>
<evidence type="ECO:0000313" key="3">
    <source>
        <dbReference type="Proteomes" id="UP001500227"/>
    </source>
</evidence>
<evidence type="ECO:0000256" key="1">
    <source>
        <dbReference type="SAM" id="SignalP"/>
    </source>
</evidence>
<proteinExistence type="predicted"/>
<dbReference type="Pfam" id="PF11306">
    <property type="entry name" value="DUF3108"/>
    <property type="match status" value="1"/>
</dbReference>
<feature type="chain" id="PRO_5045635649" description="DUF3108 domain-containing protein" evidence="1">
    <location>
        <begin position="23"/>
        <end position="233"/>
    </location>
</feature>
<keyword evidence="3" id="KW-1185">Reference proteome</keyword>